<dbReference type="EMBL" id="JBHTCH010000014">
    <property type="protein sequence ID" value="MFC7360683.1"/>
    <property type="molecule type" value="Genomic_DNA"/>
</dbReference>
<dbReference type="RefSeq" id="WP_255888787.1">
    <property type="nucleotide sequence ID" value="NZ_JAFMZM010000001.1"/>
</dbReference>
<feature type="signal peptide" evidence="2">
    <location>
        <begin position="1"/>
        <end position="25"/>
    </location>
</feature>
<evidence type="ECO:0000313" key="3">
    <source>
        <dbReference type="EMBL" id="MFC7360683.1"/>
    </source>
</evidence>
<evidence type="ECO:0008006" key="5">
    <source>
        <dbReference type="Google" id="ProtNLM"/>
    </source>
</evidence>
<evidence type="ECO:0000256" key="2">
    <source>
        <dbReference type="SAM" id="SignalP"/>
    </source>
</evidence>
<sequence>MNTTTTIRRQIAACAIAAIVVPAFAACGEEIAPPTQDVGRNQVDKQDRQAPAPRTTGNRFDFGDEYGTAKVPERKARPAGSGTRNRMDFGDDGR</sequence>
<organism evidence="3 4">
    <name type="scientific">Nocardioides astragali</name>
    <dbReference type="NCBI Taxonomy" id="1776736"/>
    <lineage>
        <taxon>Bacteria</taxon>
        <taxon>Bacillati</taxon>
        <taxon>Actinomycetota</taxon>
        <taxon>Actinomycetes</taxon>
        <taxon>Propionibacteriales</taxon>
        <taxon>Nocardioidaceae</taxon>
        <taxon>Nocardioides</taxon>
    </lineage>
</organism>
<name>A0ABW2N3F3_9ACTN</name>
<keyword evidence="4" id="KW-1185">Reference proteome</keyword>
<feature type="region of interest" description="Disordered" evidence="1">
    <location>
        <begin position="32"/>
        <end position="94"/>
    </location>
</feature>
<protein>
    <recommendedName>
        <fullName evidence="5">Lipoprotein</fullName>
    </recommendedName>
</protein>
<dbReference type="Proteomes" id="UP001596524">
    <property type="component" value="Unassembled WGS sequence"/>
</dbReference>
<comment type="caution">
    <text evidence="3">The sequence shown here is derived from an EMBL/GenBank/DDBJ whole genome shotgun (WGS) entry which is preliminary data.</text>
</comment>
<evidence type="ECO:0000313" key="4">
    <source>
        <dbReference type="Proteomes" id="UP001596524"/>
    </source>
</evidence>
<keyword evidence="2" id="KW-0732">Signal</keyword>
<gene>
    <name evidence="3" type="ORF">ACFQO6_10410</name>
</gene>
<accession>A0ABW2N3F3</accession>
<feature type="compositionally biased region" description="Basic and acidic residues" evidence="1">
    <location>
        <begin position="85"/>
        <end position="94"/>
    </location>
</feature>
<proteinExistence type="predicted"/>
<evidence type="ECO:0000256" key="1">
    <source>
        <dbReference type="SAM" id="MobiDB-lite"/>
    </source>
</evidence>
<feature type="chain" id="PRO_5045654093" description="Lipoprotein" evidence="2">
    <location>
        <begin position="26"/>
        <end position="94"/>
    </location>
</feature>
<reference evidence="4" key="1">
    <citation type="journal article" date="2019" name="Int. J. Syst. Evol. Microbiol.">
        <title>The Global Catalogue of Microorganisms (GCM) 10K type strain sequencing project: providing services to taxonomists for standard genome sequencing and annotation.</title>
        <authorList>
            <consortium name="The Broad Institute Genomics Platform"/>
            <consortium name="The Broad Institute Genome Sequencing Center for Infectious Disease"/>
            <person name="Wu L."/>
            <person name="Ma J."/>
        </authorList>
    </citation>
    <scope>NUCLEOTIDE SEQUENCE [LARGE SCALE GENOMIC DNA]</scope>
    <source>
        <strain evidence="4">FCH27</strain>
    </source>
</reference>